<comment type="caution">
    <text evidence="1">The sequence shown here is derived from an EMBL/GenBank/DDBJ whole genome shotgun (WGS) entry which is preliminary data.</text>
</comment>
<organism evidence="1 2">
    <name type="scientific">Asticcacaulis benevestitus DSM 16100 = ATCC BAA-896</name>
    <dbReference type="NCBI Taxonomy" id="1121022"/>
    <lineage>
        <taxon>Bacteria</taxon>
        <taxon>Pseudomonadati</taxon>
        <taxon>Pseudomonadota</taxon>
        <taxon>Alphaproteobacteria</taxon>
        <taxon>Caulobacterales</taxon>
        <taxon>Caulobacteraceae</taxon>
        <taxon>Asticcacaulis</taxon>
    </lineage>
</organism>
<keyword evidence="2" id="KW-1185">Reference proteome</keyword>
<protein>
    <submittedName>
        <fullName evidence="1">Uncharacterized protein</fullName>
    </submittedName>
</protein>
<dbReference type="PATRIC" id="fig|1121022.4.peg.4759"/>
<evidence type="ECO:0000313" key="1">
    <source>
        <dbReference type="EMBL" id="ESQ77920.1"/>
    </source>
</evidence>
<name>V4NXQ9_9CAUL</name>
<dbReference type="eggNOG" id="ENOG50345VM">
    <property type="taxonomic scope" value="Bacteria"/>
</dbReference>
<proteinExistence type="predicted"/>
<reference evidence="1 2" key="1">
    <citation type="journal article" date="2014" name="Nature">
        <title>Sequential evolution of bacterial morphology by co-option of a developmental regulator.</title>
        <authorList>
            <person name="Jiang C."/>
            <person name="Brown P.J."/>
            <person name="Ducret A."/>
            <person name="Brun Y.V."/>
        </authorList>
    </citation>
    <scope>NUCLEOTIDE SEQUENCE [LARGE SCALE GENOMIC DNA]</scope>
    <source>
        <strain evidence="1 2">DSM 16100</strain>
    </source>
</reference>
<dbReference type="RefSeq" id="WP_023447517.1">
    <property type="nucleotide sequence ID" value="NZ_AWGB01000124.1"/>
</dbReference>
<gene>
    <name evidence="1" type="ORF">ABENE_23260</name>
</gene>
<dbReference type="Proteomes" id="UP000017837">
    <property type="component" value="Unassembled WGS sequence"/>
</dbReference>
<dbReference type="AlphaFoldDB" id="V4NXQ9"/>
<dbReference type="EMBL" id="AWGB01000124">
    <property type="protein sequence ID" value="ESQ77920.1"/>
    <property type="molecule type" value="Genomic_DNA"/>
</dbReference>
<sequence length="90" mass="10718">MAYRDSTFFTLKYVAQQLEEDEDLLREITIEMFSEDGCFTVYDDYPADETKESITVFTTDGIDYLIEALKDNRDHYVEQRTKTELFYAKK</sequence>
<accession>V4NXQ9</accession>
<evidence type="ECO:0000313" key="2">
    <source>
        <dbReference type="Proteomes" id="UP000017837"/>
    </source>
</evidence>